<evidence type="ECO:0000313" key="10">
    <source>
        <dbReference type="Proteomes" id="UP001347796"/>
    </source>
</evidence>
<sequence length="698" mass="79878">MSFYLKPPCGTISLGKLNEFAWRRLDLLARIHATGGDRMKLLDIVNDLSIVSHSECLIGGTQKDNVSHYILRLILSREEETSKFLLETEKILFDFRSSCMTQDELYKLLRSLNKFKLSGVHKEHRVESVLSSLFLVKKLCNNSWKMVVKKYSECGDDEYFYVPFQTVLPLVAKRQVFLKDGMAMVPFLKLLDFLREIFSSLLTAGIKKAGCQSNTDVRIEILSRQIMKRFKNQVHGFSSSLNYKMTLLHNEVDNSVKSFPPCMIHLHSVLRERHRLSHHARIQYSLFLKEMGLPVHEAIVFWRSEYSKSAPPGVDWGHNWKAEGERYIYNIRHLYGLEGSRKNYRGHCCHSIQNQTVQPTSVGGCPFVHFDKTNLQNFLSTQQIDSKISAAIMEYKEKSMFNDACSLFLKGKNPEFYRDNHSDIPYDYCKKGSCSLNNTKSECTKCSLDESSTNEISSQSTVNQSNIECMLNKSGTNCTTNECSTQGTLNECSTKYTFNECSTKYTCNECSKKCTLNECSTLNDTRTKCIASSVCVNNMSYTKCVSYNTNSRLVLNDNSSNKCTLSTFTQNDRESLKDFNLHKLKDSTEDRPPVYSTTEELLAKCNGQYQRGESPKSHHNKILHFSSSDSLTGENHPDSTGNIDLNESHLIGCNHEIFPSQNTNNMYKDLPLIEKPVDYCISYKLMIQKLQTYSHKYS</sequence>
<dbReference type="Gene3D" id="1.20.930.80">
    <property type="match status" value="1"/>
</dbReference>
<dbReference type="Pfam" id="PF04104">
    <property type="entry name" value="DNA_primase_lrg"/>
    <property type="match status" value="1"/>
</dbReference>
<evidence type="ECO:0000256" key="6">
    <source>
        <dbReference type="ARBA" id="ARBA00023004"/>
    </source>
</evidence>
<evidence type="ECO:0000259" key="8">
    <source>
        <dbReference type="Pfam" id="PF04104"/>
    </source>
</evidence>
<accession>A0AAN8GBW1</accession>
<comment type="cofactor">
    <cofactor evidence="1">
        <name>[4Fe-4S] cluster</name>
        <dbReference type="ChEBI" id="CHEBI:49883"/>
    </cofactor>
</comment>
<reference evidence="9 10" key="1">
    <citation type="submission" date="2024-01" db="EMBL/GenBank/DDBJ databases">
        <title>The genome of the rayed Mediterranean limpet Patella caerulea (Linnaeus, 1758).</title>
        <authorList>
            <person name="Anh-Thu Weber A."/>
            <person name="Halstead-Nussloch G."/>
        </authorList>
    </citation>
    <scope>NUCLEOTIDE SEQUENCE [LARGE SCALE GENOMIC DNA]</scope>
    <source>
        <strain evidence="9">AATW-2023a</strain>
        <tissue evidence="9">Whole specimen</tissue>
    </source>
</reference>
<keyword evidence="10" id="KW-1185">Reference proteome</keyword>
<proteinExistence type="predicted"/>
<evidence type="ECO:0000256" key="7">
    <source>
        <dbReference type="ARBA" id="ARBA00023014"/>
    </source>
</evidence>
<protein>
    <recommendedName>
        <fullName evidence="8">DNA primase large subunit C-terminal domain-containing protein</fullName>
    </recommendedName>
</protein>
<keyword evidence="2" id="KW-0004">4Fe-4S</keyword>
<dbReference type="GO" id="GO:0046872">
    <property type="term" value="F:metal ion binding"/>
    <property type="evidence" value="ECO:0007669"/>
    <property type="project" value="UniProtKB-KW"/>
</dbReference>
<dbReference type="GO" id="GO:0006269">
    <property type="term" value="P:DNA replication, synthesis of primer"/>
    <property type="evidence" value="ECO:0007669"/>
    <property type="project" value="UniProtKB-KW"/>
</dbReference>
<evidence type="ECO:0000256" key="3">
    <source>
        <dbReference type="ARBA" id="ARBA00022515"/>
    </source>
</evidence>
<keyword evidence="5" id="KW-0479">Metal-binding</keyword>
<dbReference type="PANTHER" id="PTHR10537">
    <property type="entry name" value="DNA PRIMASE LARGE SUBUNIT"/>
    <property type="match status" value="1"/>
</dbReference>
<dbReference type="AlphaFoldDB" id="A0AAN8GBW1"/>
<feature type="domain" description="DNA primase large subunit C-terminal" evidence="8">
    <location>
        <begin position="257"/>
        <end position="411"/>
    </location>
</feature>
<gene>
    <name evidence="9" type="ORF">SNE40_023241</name>
</gene>
<keyword evidence="4" id="KW-0235">DNA replication</keyword>
<dbReference type="GO" id="GO:0051539">
    <property type="term" value="F:4 iron, 4 sulfur cluster binding"/>
    <property type="evidence" value="ECO:0007669"/>
    <property type="project" value="UniProtKB-KW"/>
</dbReference>
<comment type="caution">
    <text evidence="9">The sequence shown here is derived from an EMBL/GenBank/DDBJ whole genome shotgun (WGS) entry which is preliminary data.</text>
</comment>
<dbReference type="InterPro" id="IPR007238">
    <property type="entry name" value="DNA_primase_lsu_euk/arc"/>
</dbReference>
<evidence type="ECO:0000256" key="5">
    <source>
        <dbReference type="ARBA" id="ARBA00022723"/>
    </source>
</evidence>
<dbReference type="PANTHER" id="PTHR10537:SF4">
    <property type="entry name" value="DNA PRIMASE LARGE SUBUNIT"/>
    <property type="match status" value="1"/>
</dbReference>
<dbReference type="InterPro" id="IPR058560">
    <property type="entry name" value="DNA_primase_C"/>
</dbReference>
<dbReference type="GO" id="GO:0005658">
    <property type="term" value="C:alpha DNA polymerase:primase complex"/>
    <property type="evidence" value="ECO:0007669"/>
    <property type="project" value="TreeGrafter"/>
</dbReference>
<dbReference type="Pfam" id="PF26466">
    <property type="entry name" value="DNA_primase_lrg_N"/>
    <property type="match status" value="1"/>
</dbReference>
<evidence type="ECO:0000256" key="4">
    <source>
        <dbReference type="ARBA" id="ARBA00022705"/>
    </source>
</evidence>
<organism evidence="9 10">
    <name type="scientific">Patella caerulea</name>
    <name type="common">Rayed Mediterranean limpet</name>
    <dbReference type="NCBI Taxonomy" id="87958"/>
    <lineage>
        <taxon>Eukaryota</taxon>
        <taxon>Metazoa</taxon>
        <taxon>Spiralia</taxon>
        <taxon>Lophotrochozoa</taxon>
        <taxon>Mollusca</taxon>
        <taxon>Gastropoda</taxon>
        <taxon>Patellogastropoda</taxon>
        <taxon>Patelloidea</taxon>
        <taxon>Patellidae</taxon>
        <taxon>Patella</taxon>
    </lineage>
</organism>
<dbReference type="GO" id="GO:0006270">
    <property type="term" value="P:DNA replication initiation"/>
    <property type="evidence" value="ECO:0007669"/>
    <property type="project" value="TreeGrafter"/>
</dbReference>
<keyword evidence="7" id="KW-0411">Iron-sulfur</keyword>
<dbReference type="EMBL" id="JAZGQO010000021">
    <property type="protein sequence ID" value="KAK6166586.1"/>
    <property type="molecule type" value="Genomic_DNA"/>
</dbReference>
<keyword evidence="6" id="KW-0408">Iron</keyword>
<dbReference type="Proteomes" id="UP001347796">
    <property type="component" value="Unassembled WGS sequence"/>
</dbReference>
<evidence type="ECO:0000313" key="9">
    <source>
        <dbReference type="EMBL" id="KAK6166586.1"/>
    </source>
</evidence>
<keyword evidence="3" id="KW-0639">Primosome</keyword>
<name>A0AAN8GBW1_PATCE</name>
<evidence type="ECO:0000256" key="1">
    <source>
        <dbReference type="ARBA" id="ARBA00001966"/>
    </source>
</evidence>
<evidence type="ECO:0000256" key="2">
    <source>
        <dbReference type="ARBA" id="ARBA00022485"/>
    </source>
</evidence>